<comment type="caution">
    <text evidence="2">The sequence shown here is derived from an EMBL/GenBank/DDBJ whole genome shotgun (WGS) entry which is preliminary data.</text>
</comment>
<evidence type="ECO:0000313" key="3">
    <source>
        <dbReference type="Proteomes" id="UP001241748"/>
    </source>
</evidence>
<accession>A0ABV4YUK2</accession>
<evidence type="ECO:0000313" key="2">
    <source>
        <dbReference type="EMBL" id="MFB3168495.1"/>
    </source>
</evidence>
<name>A0ABV4YUK2_9BACI</name>
<reference evidence="2 3" key="1">
    <citation type="submission" date="2024-05" db="EMBL/GenBank/DDBJ databases">
        <authorList>
            <person name="Venkateswaran K."/>
        </authorList>
    </citation>
    <scope>NUCLEOTIDE SEQUENCE [LARGE SCALE GENOMIC DNA]</scope>
    <source>
        <strain evidence="2 3">179-C4-2-HS</strain>
    </source>
</reference>
<gene>
    <name evidence="2" type="ORF">P5G62_015360</name>
</gene>
<dbReference type="RefSeq" id="WP_306072947.1">
    <property type="nucleotide sequence ID" value="NZ_JAROBZ020000001.1"/>
</dbReference>
<protein>
    <submittedName>
        <fullName evidence="2">Uncharacterized protein</fullName>
    </submittedName>
</protein>
<feature type="coiled-coil region" evidence="1">
    <location>
        <begin position="31"/>
        <end position="72"/>
    </location>
</feature>
<dbReference type="EMBL" id="JAROBZ020000001">
    <property type="protein sequence ID" value="MFB3168495.1"/>
    <property type="molecule type" value="Genomic_DNA"/>
</dbReference>
<sequence>MKKIAIVASLLVVLFLGSFLGQNLHGNAVSKVELEALVQEQQITIDNLTSQLTEVNDKLSETTKRLEALESKENSTEGIETRLTKVESNIGDWIYDRPIRKLIDEHEDTLGHLSNRISLLEKINKVDEASIQEYMNNLPQNINNAISMQIYNDSFYGCGYSPYPPYQNNCTYPIEKDSLIVQGNIGSNNYNIFNYISEEKFKELVINAYNENKSDKVTYKNIKVYVNEPFNLMFKIIEIPLQ</sequence>
<dbReference type="Proteomes" id="UP001241748">
    <property type="component" value="Unassembled WGS sequence"/>
</dbReference>
<keyword evidence="3" id="KW-1185">Reference proteome</keyword>
<keyword evidence="1" id="KW-0175">Coiled coil</keyword>
<proteinExistence type="predicted"/>
<organism evidence="2 3">
    <name type="scientific">Neobacillus driksii</name>
    <dbReference type="NCBI Taxonomy" id="3035913"/>
    <lineage>
        <taxon>Bacteria</taxon>
        <taxon>Bacillati</taxon>
        <taxon>Bacillota</taxon>
        <taxon>Bacilli</taxon>
        <taxon>Bacillales</taxon>
        <taxon>Bacillaceae</taxon>
        <taxon>Neobacillus</taxon>
    </lineage>
</organism>
<dbReference type="Gene3D" id="1.20.5.340">
    <property type="match status" value="1"/>
</dbReference>
<evidence type="ECO:0000256" key="1">
    <source>
        <dbReference type="SAM" id="Coils"/>
    </source>
</evidence>